<protein>
    <submittedName>
        <fullName evidence="1">Uncharacterized protein</fullName>
    </submittedName>
</protein>
<evidence type="ECO:0000313" key="1">
    <source>
        <dbReference type="EMBL" id="TCM62704.1"/>
    </source>
</evidence>
<proteinExistence type="predicted"/>
<organism evidence="1 2">
    <name type="scientific">Acinetobacter calcoaceticus</name>
    <dbReference type="NCBI Taxonomy" id="471"/>
    <lineage>
        <taxon>Bacteria</taxon>
        <taxon>Pseudomonadati</taxon>
        <taxon>Pseudomonadota</taxon>
        <taxon>Gammaproteobacteria</taxon>
        <taxon>Moraxellales</taxon>
        <taxon>Moraxellaceae</taxon>
        <taxon>Acinetobacter</taxon>
        <taxon>Acinetobacter calcoaceticus/baumannii complex</taxon>
    </lineage>
</organism>
<dbReference type="Proteomes" id="UP000294963">
    <property type="component" value="Unassembled WGS sequence"/>
</dbReference>
<keyword evidence="2" id="KW-1185">Reference proteome</keyword>
<accession>A0A4R1XFY5</accession>
<reference evidence="1 2" key="1">
    <citation type="submission" date="2019-03" db="EMBL/GenBank/DDBJ databases">
        <title>Genomic analyses of the natural microbiome of Caenorhabditis elegans.</title>
        <authorList>
            <person name="Samuel B."/>
        </authorList>
    </citation>
    <scope>NUCLEOTIDE SEQUENCE [LARGE SCALE GENOMIC DNA]</scope>
    <source>
        <strain evidence="1 2">JUb89</strain>
    </source>
</reference>
<dbReference type="EMBL" id="SLVJ01000024">
    <property type="protein sequence ID" value="TCM62704.1"/>
    <property type="molecule type" value="Genomic_DNA"/>
</dbReference>
<dbReference type="AlphaFoldDB" id="A0A4R1XFY5"/>
<evidence type="ECO:0000313" key="2">
    <source>
        <dbReference type="Proteomes" id="UP000294963"/>
    </source>
</evidence>
<comment type="caution">
    <text evidence="1">The sequence shown here is derived from an EMBL/GenBank/DDBJ whole genome shotgun (WGS) entry which is preliminary data.</text>
</comment>
<gene>
    <name evidence="1" type="ORF">EC844_12422</name>
</gene>
<name>A0A4R1XFY5_ACICA</name>
<sequence>MSKDWMFNGFICGDNSKDEEIRVSKNQGKFMIKIAEKIRNNEPLNEMEKEWASGVLEARGKDQIVNAVKYISKEKNGAPADPRRYEAVLGYYCNLKVLTVKKRAIDLVCYGYVDITPDNLKSWIKQEQEAGSPIKKQVDNMIIQNPEAIKRNYEKMKEKK</sequence>
<dbReference type="OrthoDB" id="9797134at2"/>